<keyword evidence="2" id="KW-0413">Isomerase</keyword>
<dbReference type="SUPFAM" id="SSF51658">
    <property type="entry name" value="Xylose isomerase-like"/>
    <property type="match status" value="1"/>
</dbReference>
<dbReference type="GO" id="GO:0016853">
    <property type="term" value="F:isomerase activity"/>
    <property type="evidence" value="ECO:0007669"/>
    <property type="project" value="UniProtKB-KW"/>
</dbReference>
<accession>A0ABS9TU27</accession>
<dbReference type="EMBL" id="JAKXMK010000055">
    <property type="protein sequence ID" value="MCH6172067.1"/>
    <property type="molecule type" value="Genomic_DNA"/>
</dbReference>
<reference evidence="2 3" key="1">
    <citation type="submission" date="2022-03" db="EMBL/GenBank/DDBJ databases">
        <title>Pseudonocardia alaer sp. nov., a novel actinomycete isolated from reed forest soil.</title>
        <authorList>
            <person name="Wang L."/>
        </authorList>
    </citation>
    <scope>NUCLEOTIDE SEQUENCE [LARGE SCALE GENOMIC DNA]</scope>
    <source>
        <strain evidence="2 3">Y-16303</strain>
    </source>
</reference>
<comment type="caution">
    <text evidence="2">The sequence shown here is derived from an EMBL/GenBank/DDBJ whole genome shotgun (WGS) entry which is preliminary data.</text>
</comment>
<keyword evidence="3" id="KW-1185">Reference proteome</keyword>
<sequence length="319" mass="35072">MRIAAFPKGDIEAIAVRRTKSVFEWIEEARTLPVDGLELHTGFFWSRDDAFVDRVGEALAAAGFVMPMLCASPDFTHPDPEIRRAEIELEAEMIRITARLGGPGAICRVLSGQAHPEVAVADGLDRAAEAILQLLPLARELDVTLAIENHYKASTWRYPEFAQRPERFHALLDRIPDRSHFGVQYDPSNAIVAGVDSAEFLAGVLDRVVSMQASDRYLEPGTDLESLRQADGTLGYSPALRHGVVGRGLNDYDRIFPMLREAGYDGWISIEDGVDGMAEMRASVDFLRDARERWFDGSTANHVAVLAAARAAAGLPARS</sequence>
<evidence type="ECO:0000313" key="3">
    <source>
        <dbReference type="Proteomes" id="UP001299970"/>
    </source>
</evidence>
<protein>
    <submittedName>
        <fullName evidence="2">Sugar phosphate isomerase/epimerase</fullName>
    </submittedName>
</protein>
<dbReference type="Proteomes" id="UP001299970">
    <property type="component" value="Unassembled WGS sequence"/>
</dbReference>
<dbReference type="PANTHER" id="PTHR12110">
    <property type="entry name" value="HYDROXYPYRUVATE ISOMERASE"/>
    <property type="match status" value="1"/>
</dbReference>
<organism evidence="2 3">
    <name type="scientific">Pseudonocardia alaniniphila</name>
    <dbReference type="NCBI Taxonomy" id="75291"/>
    <lineage>
        <taxon>Bacteria</taxon>
        <taxon>Bacillati</taxon>
        <taxon>Actinomycetota</taxon>
        <taxon>Actinomycetes</taxon>
        <taxon>Pseudonocardiales</taxon>
        <taxon>Pseudonocardiaceae</taxon>
        <taxon>Pseudonocardia</taxon>
    </lineage>
</organism>
<dbReference type="InterPro" id="IPR050312">
    <property type="entry name" value="IolE/XylAMocC-like"/>
</dbReference>
<proteinExistence type="predicted"/>
<evidence type="ECO:0000313" key="2">
    <source>
        <dbReference type="EMBL" id="MCH6172067.1"/>
    </source>
</evidence>
<dbReference type="Pfam" id="PF01261">
    <property type="entry name" value="AP_endonuc_2"/>
    <property type="match status" value="1"/>
</dbReference>
<gene>
    <name evidence="2" type="ORF">MMF94_40845</name>
</gene>
<dbReference type="InterPro" id="IPR036237">
    <property type="entry name" value="Xyl_isomerase-like_sf"/>
</dbReference>
<dbReference type="RefSeq" id="WP_241042871.1">
    <property type="nucleotide sequence ID" value="NZ_BAAAJF010000043.1"/>
</dbReference>
<evidence type="ECO:0000259" key="1">
    <source>
        <dbReference type="Pfam" id="PF01261"/>
    </source>
</evidence>
<feature type="domain" description="Xylose isomerase-like TIM barrel" evidence="1">
    <location>
        <begin position="27"/>
        <end position="289"/>
    </location>
</feature>
<dbReference type="Gene3D" id="3.20.20.150">
    <property type="entry name" value="Divalent-metal-dependent TIM barrel enzymes"/>
    <property type="match status" value="1"/>
</dbReference>
<dbReference type="InterPro" id="IPR013022">
    <property type="entry name" value="Xyl_isomerase-like_TIM-brl"/>
</dbReference>
<dbReference type="PANTHER" id="PTHR12110:SF41">
    <property type="entry name" value="INOSOSE DEHYDRATASE"/>
    <property type="match status" value="1"/>
</dbReference>
<name>A0ABS9TU27_9PSEU</name>